<dbReference type="EMBL" id="CP040899">
    <property type="protein sequence ID" value="QDB80234.1"/>
    <property type="molecule type" value="Genomic_DNA"/>
</dbReference>
<dbReference type="Pfam" id="PF25873">
    <property type="entry name" value="WHD_MalT"/>
    <property type="match status" value="1"/>
</dbReference>
<dbReference type="InterPro" id="IPR059106">
    <property type="entry name" value="WHD_MalT"/>
</dbReference>
<gene>
    <name evidence="2" type="ORF">FE251_13220</name>
</gene>
<dbReference type="Gene3D" id="1.10.10.10">
    <property type="entry name" value="Winged helix-like DNA-binding domain superfamily/Winged helix DNA-binding domain"/>
    <property type="match status" value="1"/>
</dbReference>
<evidence type="ECO:0000259" key="1">
    <source>
        <dbReference type="SMART" id="SM00421"/>
    </source>
</evidence>
<dbReference type="InterPro" id="IPR011990">
    <property type="entry name" value="TPR-like_helical_dom_sf"/>
</dbReference>
<dbReference type="RefSeq" id="WP_139949025.1">
    <property type="nucleotide sequence ID" value="NZ_CP040899.1"/>
</dbReference>
<dbReference type="SUPFAM" id="SSF48452">
    <property type="entry name" value="TPR-like"/>
    <property type="match status" value="1"/>
</dbReference>
<feature type="domain" description="HTH luxR-type" evidence="1">
    <location>
        <begin position="760"/>
        <end position="817"/>
    </location>
</feature>
<dbReference type="InterPro" id="IPR016032">
    <property type="entry name" value="Sig_transdc_resp-reg_C-effctor"/>
</dbReference>
<accession>A0ABX5VSR5</accession>
<dbReference type="InterPro" id="IPR036388">
    <property type="entry name" value="WH-like_DNA-bd_sf"/>
</dbReference>
<proteinExistence type="predicted"/>
<evidence type="ECO:0000313" key="3">
    <source>
        <dbReference type="Proteomes" id="UP000313948"/>
    </source>
</evidence>
<keyword evidence="3" id="KW-1185">Reference proteome</keyword>
<sequence>MGGGRRVRGPLPRASRTAHVAPRVLAALESRAPLTVLRGPRGYGKTTALVEWLSRQTDDVETLYVPLDAEARLPSGFWCTVRDALVRAGLAAQDGVGDVARGGAEQSAVLRSVSGREDTLRIVLDNYHEAGLLDGRAEIDDDLLELVRTSPALELVVATRALRSLETTGALSVDITVVRPADLAMHPDDVIALAERHRVAITQDQADQVVVELGGWPAAVRACVAAAAVGGHEVRVDAETVDGYIDTLLADVRSAALREFLLRTSVPDEFSASAARAIVPDGTGIRELRNLRLSGLLRERDTVNGLRYSYPPAVREALRRVGVERHPELEREVHIALMALAAEEEGPVGVLGHAVRAREWDTALRIIEEEWAGLVTGHPERLIEVALEFPRDLLESEPRLQVVRRHLPRMAGGAGLRASEWKPTGAHFVDAAVQQRWREMEETTDEVLVLVQSGLAAVFAGENEAAAYAFERVRDHGLAHDDRTARLMGIGGMLTAKAIHGEADLALALLDDPELADVVAGGDDDDVSVLVRVSARIMRAMASVDAMRPDAEDAVGAMLEPVRRDELWALGIIIRGLYASVYGSPEDQARIVGQLRAAMRHLEPGGIAESTIATQLVELLVAGGMVDVAEQVFERLTDSFVSSATRAYLLQAQGRDQEAIDAASRGLADARMTARSRVSSELVIAGSLYRLGQTTAARRRFGRAVRVAYETGQRRPFALMAPEVFAALAGHDPELLALRPLPSTAEASLQRPVAAAVPGPTELSARELQVLAALQDCPGPAGVAAALGMSVNTAKTHLRHVYRKLGASSRDEALVLSRGLVRGRS</sequence>
<organism evidence="2 3">
    <name type="scientific">Georgenia wutianyii</name>
    <dbReference type="NCBI Taxonomy" id="2585135"/>
    <lineage>
        <taxon>Bacteria</taxon>
        <taxon>Bacillati</taxon>
        <taxon>Actinomycetota</taxon>
        <taxon>Actinomycetes</taxon>
        <taxon>Micrococcales</taxon>
        <taxon>Bogoriellaceae</taxon>
        <taxon>Georgenia</taxon>
    </lineage>
</organism>
<protein>
    <recommendedName>
        <fullName evidence="1">HTH luxR-type domain-containing protein</fullName>
    </recommendedName>
</protein>
<name>A0ABX5VSR5_9MICO</name>
<dbReference type="Pfam" id="PF00196">
    <property type="entry name" value="GerE"/>
    <property type="match status" value="1"/>
</dbReference>
<dbReference type="SUPFAM" id="SSF46894">
    <property type="entry name" value="C-terminal effector domain of the bipartite response regulators"/>
    <property type="match status" value="1"/>
</dbReference>
<reference evidence="2 3" key="1">
    <citation type="submission" date="2019-05" db="EMBL/GenBank/DDBJ databases">
        <title>Georgenia *** sp. nov., and Georgenia *** sp. nov., isolated from the intestinal contents of plateau pika (Ochotona curzoniae) in the Qinghai-Tibet plateau of China.</title>
        <authorList>
            <person name="Tian Z."/>
        </authorList>
    </citation>
    <scope>NUCLEOTIDE SEQUENCE [LARGE SCALE GENOMIC DNA]</scope>
    <source>
        <strain evidence="2 3">Z294</strain>
    </source>
</reference>
<dbReference type="InterPro" id="IPR000792">
    <property type="entry name" value="Tscrpt_reg_LuxR_C"/>
</dbReference>
<dbReference type="Proteomes" id="UP000313948">
    <property type="component" value="Chromosome"/>
</dbReference>
<dbReference type="SMART" id="SM00421">
    <property type="entry name" value="HTH_LUXR"/>
    <property type="match status" value="1"/>
</dbReference>
<evidence type="ECO:0000313" key="2">
    <source>
        <dbReference type="EMBL" id="QDB80234.1"/>
    </source>
</evidence>